<dbReference type="Pfam" id="PF06904">
    <property type="entry name" value="Extensin-like_C"/>
    <property type="match status" value="1"/>
</dbReference>
<protein>
    <recommendedName>
        <fullName evidence="3">Extensin-like C-terminal domain-containing protein</fullName>
    </recommendedName>
</protein>
<feature type="signal peptide" evidence="2">
    <location>
        <begin position="1"/>
        <end position="20"/>
    </location>
</feature>
<feature type="chain" id="PRO_5037977636" description="Extensin-like C-terminal domain-containing protein" evidence="2">
    <location>
        <begin position="21"/>
        <end position="307"/>
    </location>
</feature>
<feature type="domain" description="Extensin-like C-terminal" evidence="3">
    <location>
        <begin position="156"/>
        <end position="307"/>
    </location>
</feature>
<name>A0A917AAT9_9RHOB</name>
<comment type="caution">
    <text evidence="4">The sequence shown here is derived from an EMBL/GenBank/DDBJ whole genome shotgun (WGS) entry which is preliminary data.</text>
</comment>
<evidence type="ECO:0000313" key="5">
    <source>
        <dbReference type="Proteomes" id="UP000612855"/>
    </source>
</evidence>
<accession>A0A917AAT9</accession>
<keyword evidence="2" id="KW-0732">Signal</keyword>
<evidence type="ECO:0000313" key="4">
    <source>
        <dbReference type="EMBL" id="GGE39741.1"/>
    </source>
</evidence>
<dbReference type="AlphaFoldDB" id="A0A917AAT9"/>
<feature type="compositionally biased region" description="Polar residues" evidence="1">
    <location>
        <begin position="53"/>
        <end position="65"/>
    </location>
</feature>
<feature type="region of interest" description="Disordered" evidence="1">
    <location>
        <begin position="23"/>
        <end position="65"/>
    </location>
</feature>
<gene>
    <name evidence="4" type="ORF">GCM10011360_29230</name>
</gene>
<dbReference type="EMBL" id="BMFJ01000002">
    <property type="protein sequence ID" value="GGE39741.1"/>
    <property type="molecule type" value="Genomic_DNA"/>
</dbReference>
<evidence type="ECO:0000259" key="3">
    <source>
        <dbReference type="Pfam" id="PF06904"/>
    </source>
</evidence>
<evidence type="ECO:0000256" key="1">
    <source>
        <dbReference type="SAM" id="MobiDB-lite"/>
    </source>
</evidence>
<organism evidence="4 5">
    <name type="scientific">Primorskyibacter flagellatus</name>
    <dbReference type="NCBI Taxonomy" id="1387277"/>
    <lineage>
        <taxon>Bacteria</taxon>
        <taxon>Pseudomonadati</taxon>
        <taxon>Pseudomonadota</taxon>
        <taxon>Alphaproteobacteria</taxon>
        <taxon>Rhodobacterales</taxon>
        <taxon>Roseobacteraceae</taxon>
        <taxon>Primorskyibacter</taxon>
    </lineage>
</organism>
<reference evidence="5" key="1">
    <citation type="journal article" date="2019" name="Int. J. Syst. Evol. Microbiol.">
        <title>The Global Catalogue of Microorganisms (GCM) 10K type strain sequencing project: providing services to taxonomists for standard genome sequencing and annotation.</title>
        <authorList>
            <consortium name="The Broad Institute Genomics Platform"/>
            <consortium name="The Broad Institute Genome Sequencing Center for Infectious Disease"/>
            <person name="Wu L."/>
            <person name="Ma J."/>
        </authorList>
    </citation>
    <scope>NUCLEOTIDE SEQUENCE [LARGE SCALE GENOMIC DNA]</scope>
    <source>
        <strain evidence="5">CGMCC 1.12664</strain>
    </source>
</reference>
<dbReference type="RefSeq" id="WP_188478540.1">
    <property type="nucleotide sequence ID" value="NZ_BMFJ01000002.1"/>
</dbReference>
<dbReference type="Proteomes" id="UP000612855">
    <property type="component" value="Unassembled WGS sequence"/>
</dbReference>
<sequence length="307" mass="32070">MRRLAALLLCLVAVTGAAVAKPPAKSLRPVARAEPDGSISVAPPAVQAEPAGTDTSAPAASTQPSYRAAAIRPPERPVIQPPAVPGAVARPQDVGVAPDAAPQKKFRLFGALRPKPRSPQIEEQGRAKSAARARGAVCGDVEIQGVSIGRVPGPIAGCGVEDAVRVSSVSGVGLSTHAVMDCTTAKALKRWVDKGAKPALKKRGGGVSQIRVVAHYACRTRNNQKGERISEHGKGRAIDVAGFTMKDGSRISVLDGWNAKADAKPLRQIHAAACGPFGTVLGPNANSFHRDHFHFDTARYRSGSYCR</sequence>
<proteinExistence type="predicted"/>
<keyword evidence="5" id="KW-1185">Reference proteome</keyword>
<evidence type="ECO:0000256" key="2">
    <source>
        <dbReference type="SAM" id="SignalP"/>
    </source>
</evidence>
<dbReference type="InterPro" id="IPR009683">
    <property type="entry name" value="Extensin-like_C"/>
</dbReference>